<dbReference type="InterPro" id="IPR036890">
    <property type="entry name" value="HATPase_C_sf"/>
</dbReference>
<keyword evidence="2" id="KW-1003">Cell membrane</keyword>
<dbReference type="Pfam" id="PF07495">
    <property type="entry name" value="Y_Y_Y"/>
    <property type="match status" value="1"/>
</dbReference>
<dbReference type="GO" id="GO:0046983">
    <property type="term" value="F:protein dimerization activity"/>
    <property type="evidence" value="ECO:0007669"/>
    <property type="project" value="InterPro"/>
</dbReference>
<feature type="domain" description="Histidine kinase" evidence="10">
    <location>
        <begin position="345"/>
        <end position="536"/>
    </location>
</feature>
<dbReference type="SMART" id="SM00387">
    <property type="entry name" value="HATPase_c"/>
    <property type="match status" value="1"/>
</dbReference>
<comment type="caution">
    <text evidence="11">The sequence shown here is derived from an EMBL/GenBank/DDBJ whole genome shotgun (WGS) entry which is preliminary data.</text>
</comment>
<dbReference type="InterPro" id="IPR011712">
    <property type="entry name" value="Sig_transdc_His_kin_sub3_dim/P"/>
</dbReference>
<organism evidence="11 12">
    <name type="scientific">Limisphaera ngatamarikiensis</name>
    <dbReference type="NCBI Taxonomy" id="1324935"/>
    <lineage>
        <taxon>Bacteria</taxon>
        <taxon>Pseudomonadati</taxon>
        <taxon>Verrucomicrobiota</taxon>
        <taxon>Verrucomicrobiia</taxon>
        <taxon>Limisphaerales</taxon>
        <taxon>Limisphaeraceae</taxon>
        <taxon>Limisphaera</taxon>
    </lineage>
</organism>
<keyword evidence="3" id="KW-0808">Transferase</keyword>
<comment type="subcellular location">
    <subcellularLocation>
        <location evidence="1">Cell membrane</location>
        <topology evidence="1">Multi-pass membrane protein</topology>
    </subcellularLocation>
</comment>
<dbReference type="Gene3D" id="3.30.565.10">
    <property type="entry name" value="Histidine kinase-like ATPase, C-terminal domain"/>
    <property type="match status" value="1"/>
</dbReference>
<evidence type="ECO:0000256" key="5">
    <source>
        <dbReference type="ARBA" id="ARBA00022777"/>
    </source>
</evidence>
<dbReference type="InterPro" id="IPR050482">
    <property type="entry name" value="Sensor_HK_TwoCompSys"/>
</dbReference>
<dbReference type="PANTHER" id="PTHR24421">
    <property type="entry name" value="NITRATE/NITRITE SENSOR PROTEIN NARX-RELATED"/>
    <property type="match status" value="1"/>
</dbReference>
<dbReference type="InterPro" id="IPR003594">
    <property type="entry name" value="HATPase_dom"/>
</dbReference>
<evidence type="ECO:0000256" key="1">
    <source>
        <dbReference type="ARBA" id="ARBA00004651"/>
    </source>
</evidence>
<keyword evidence="12" id="KW-1185">Reference proteome</keyword>
<dbReference type="InterPro" id="IPR013783">
    <property type="entry name" value="Ig-like_fold"/>
</dbReference>
<reference evidence="11 12" key="1">
    <citation type="submission" date="2020-02" db="EMBL/GenBank/DDBJ databases">
        <title>Draft genome sequence of Limisphaera ngatamarikiensis NGM72.4T, a thermophilic Verrucomicrobia grouped in subdivision 3.</title>
        <authorList>
            <person name="Carere C.R."/>
            <person name="Steen J."/>
            <person name="Hugenholtz P."/>
            <person name="Stott M.B."/>
        </authorList>
    </citation>
    <scope>NUCLEOTIDE SEQUENCE [LARGE SCALE GENOMIC DNA]</scope>
    <source>
        <strain evidence="11 12">NGM72.4</strain>
    </source>
</reference>
<evidence type="ECO:0000256" key="4">
    <source>
        <dbReference type="ARBA" id="ARBA00022692"/>
    </source>
</evidence>
<dbReference type="InterPro" id="IPR011110">
    <property type="entry name" value="Reg_prop"/>
</dbReference>
<feature type="transmembrane region" description="Helical" evidence="9">
    <location>
        <begin position="300"/>
        <end position="320"/>
    </location>
</feature>
<dbReference type="Pfam" id="PF07730">
    <property type="entry name" value="HisKA_3"/>
    <property type="match status" value="1"/>
</dbReference>
<keyword evidence="5 11" id="KW-0418">Kinase</keyword>
<dbReference type="SUPFAM" id="SSF63829">
    <property type="entry name" value="Calcium-dependent phosphotriesterase"/>
    <property type="match status" value="1"/>
</dbReference>
<evidence type="ECO:0000256" key="7">
    <source>
        <dbReference type="ARBA" id="ARBA00023012"/>
    </source>
</evidence>
<evidence type="ECO:0000256" key="6">
    <source>
        <dbReference type="ARBA" id="ARBA00022989"/>
    </source>
</evidence>
<dbReference type="AlphaFoldDB" id="A0A6M1RWX7"/>
<dbReference type="InterPro" id="IPR011123">
    <property type="entry name" value="Y_Y_Y"/>
</dbReference>
<dbReference type="PANTHER" id="PTHR24421:SF37">
    <property type="entry name" value="SENSOR HISTIDINE KINASE NARS"/>
    <property type="match status" value="1"/>
</dbReference>
<dbReference type="GO" id="GO:0000155">
    <property type="term" value="F:phosphorelay sensor kinase activity"/>
    <property type="evidence" value="ECO:0007669"/>
    <property type="project" value="InterPro"/>
</dbReference>
<keyword evidence="7" id="KW-0902">Two-component regulatory system</keyword>
<gene>
    <name evidence="11" type="ORF">G4L39_11250</name>
</gene>
<evidence type="ECO:0000256" key="3">
    <source>
        <dbReference type="ARBA" id="ARBA00022679"/>
    </source>
</evidence>
<protein>
    <submittedName>
        <fullName evidence="11">Histidine kinase</fullName>
    </submittedName>
</protein>
<dbReference type="Pfam" id="PF02518">
    <property type="entry name" value="HATPase_c"/>
    <property type="match status" value="1"/>
</dbReference>
<dbReference type="Proteomes" id="UP000477311">
    <property type="component" value="Unassembled WGS sequence"/>
</dbReference>
<evidence type="ECO:0000313" key="12">
    <source>
        <dbReference type="Proteomes" id="UP000477311"/>
    </source>
</evidence>
<evidence type="ECO:0000259" key="10">
    <source>
        <dbReference type="PROSITE" id="PS50109"/>
    </source>
</evidence>
<dbReference type="Gene3D" id="1.20.5.1930">
    <property type="match status" value="1"/>
</dbReference>
<dbReference type="CDD" id="cd16917">
    <property type="entry name" value="HATPase_UhpB-NarQ-NarX-like"/>
    <property type="match status" value="1"/>
</dbReference>
<evidence type="ECO:0000256" key="8">
    <source>
        <dbReference type="ARBA" id="ARBA00023136"/>
    </source>
</evidence>
<evidence type="ECO:0000256" key="2">
    <source>
        <dbReference type="ARBA" id="ARBA00022475"/>
    </source>
</evidence>
<dbReference type="GO" id="GO:0005886">
    <property type="term" value="C:plasma membrane"/>
    <property type="evidence" value="ECO:0007669"/>
    <property type="project" value="UniProtKB-SubCell"/>
</dbReference>
<dbReference type="EMBL" id="JAAKYA010000077">
    <property type="protein sequence ID" value="NGO39961.1"/>
    <property type="molecule type" value="Genomic_DNA"/>
</dbReference>
<dbReference type="InterPro" id="IPR005467">
    <property type="entry name" value="His_kinase_dom"/>
</dbReference>
<name>A0A6M1RWX7_9BACT</name>
<evidence type="ECO:0000256" key="9">
    <source>
        <dbReference type="SAM" id="Phobius"/>
    </source>
</evidence>
<dbReference type="InterPro" id="IPR015943">
    <property type="entry name" value="WD40/YVTN_repeat-like_dom_sf"/>
</dbReference>
<keyword evidence="6 9" id="KW-1133">Transmembrane helix</keyword>
<dbReference type="Gene3D" id="2.130.10.10">
    <property type="entry name" value="YVTN repeat-like/Quinoprotein amine dehydrogenase"/>
    <property type="match status" value="1"/>
</dbReference>
<dbReference type="Gene3D" id="2.60.40.10">
    <property type="entry name" value="Immunoglobulins"/>
    <property type="match status" value="1"/>
</dbReference>
<dbReference type="PROSITE" id="PS50109">
    <property type="entry name" value="HIS_KIN"/>
    <property type="match status" value="1"/>
</dbReference>
<accession>A0A6M1RWX7</accession>
<dbReference type="Pfam" id="PF07494">
    <property type="entry name" value="Reg_prop"/>
    <property type="match status" value="1"/>
</dbReference>
<evidence type="ECO:0000313" key="11">
    <source>
        <dbReference type="EMBL" id="NGO39961.1"/>
    </source>
</evidence>
<sequence length="539" mass="59690">PGPEPIRAIAEDEEGTLWVGTAGGGLFFLREGRWTHWRKSADGLPSDEVSCLWADPHGTLWIGTPGHGLAVHQKGRWTRFTTQTGLPGNSIGYLYAEPEGALWIGSNAGLMRVPPDTLEAVRSGTARRLTGRVYGRADGLPTEECTQGSQPAATRSPDGRLWFVTVQGAVSVDPDNLQPNRIPPPVWIESVWMDNQAIYLRGLRAAEPTAFTIPPGPHRLEISFTSLNLSAPERAAFEYRLAGYDDRWTSANGTRLVRYPRLPPGRYRFEVRAANEDGVWSPVPAGLDIIVQPPFWRTTWFLTLTTLALVGAIAGTVHWLSTARLRRQLRLQQALEKERARIARDLHDQLGANLVQVALLGEMLETDKDQPREVEEHARQITETARETTRALDEIVWATNPAHDSLEGLINYLCKYAQEYLSVAGLKYRLEVPPLPDRPLAPEVRHNVYLAAKEAIHNVVKHARAQSVHLRVRLEDGRAVLEIQDDGCGLPPDASSRGRHGLGNMQKRMQDIGGTVRIESATGRGTLVRFIFPTGIAAP</sequence>
<dbReference type="RefSeq" id="WP_240893954.1">
    <property type="nucleotide sequence ID" value="NZ_JAAKYA010000077.1"/>
</dbReference>
<keyword evidence="4 9" id="KW-0812">Transmembrane</keyword>
<feature type="non-terminal residue" evidence="11">
    <location>
        <position position="1"/>
    </location>
</feature>
<dbReference type="SUPFAM" id="SSF55874">
    <property type="entry name" value="ATPase domain of HSP90 chaperone/DNA topoisomerase II/histidine kinase"/>
    <property type="match status" value="1"/>
</dbReference>
<proteinExistence type="predicted"/>
<keyword evidence="8 9" id="KW-0472">Membrane</keyword>